<protein>
    <submittedName>
        <fullName evidence="2">Uncharacterized protein</fullName>
    </submittedName>
</protein>
<accession>A0A816FC95</accession>
<feature type="region of interest" description="Disordered" evidence="1">
    <location>
        <begin position="107"/>
        <end position="135"/>
    </location>
</feature>
<evidence type="ECO:0000313" key="2">
    <source>
        <dbReference type="EMBL" id="CAF1658731.1"/>
    </source>
</evidence>
<evidence type="ECO:0000256" key="1">
    <source>
        <dbReference type="SAM" id="MobiDB-lite"/>
    </source>
</evidence>
<organism evidence="2 3">
    <name type="scientific">Adineta ricciae</name>
    <name type="common">Rotifer</name>
    <dbReference type="NCBI Taxonomy" id="249248"/>
    <lineage>
        <taxon>Eukaryota</taxon>
        <taxon>Metazoa</taxon>
        <taxon>Spiralia</taxon>
        <taxon>Gnathifera</taxon>
        <taxon>Rotifera</taxon>
        <taxon>Eurotatoria</taxon>
        <taxon>Bdelloidea</taxon>
        <taxon>Adinetida</taxon>
        <taxon>Adinetidae</taxon>
        <taxon>Adineta</taxon>
    </lineage>
</organism>
<dbReference type="Proteomes" id="UP000663828">
    <property type="component" value="Unassembled WGS sequence"/>
</dbReference>
<comment type="caution">
    <text evidence="2">The sequence shown here is derived from an EMBL/GenBank/DDBJ whole genome shotgun (WGS) entry which is preliminary data.</text>
</comment>
<keyword evidence="3" id="KW-1185">Reference proteome</keyword>
<sequence>MHPSKFLVNSSNCSVAHDTYINLNHECQQIINDMKSQIFFDHDLEYRHRMFLLNNRTTIEYKPIELLFDRINQLNVPSDVRERLLCNLHEVSMAFTPVDIYIDDNNRFRPDSDSESESQGELLVDHPNSDINSTDGSYEYDVPENIQLDDYQLEHGVGVIASDLTYPNTKVTTNNNTPHFLN</sequence>
<proteinExistence type="predicted"/>
<evidence type="ECO:0000313" key="3">
    <source>
        <dbReference type="Proteomes" id="UP000663828"/>
    </source>
</evidence>
<dbReference type="AlphaFoldDB" id="A0A816FC95"/>
<name>A0A816FC95_ADIRI</name>
<gene>
    <name evidence="2" type="ORF">XAT740_LOCUS56429</name>
</gene>
<reference evidence="2" key="1">
    <citation type="submission" date="2021-02" db="EMBL/GenBank/DDBJ databases">
        <authorList>
            <person name="Nowell W R."/>
        </authorList>
    </citation>
    <scope>NUCLEOTIDE SEQUENCE</scope>
</reference>
<dbReference type="EMBL" id="CAJNOR010011053">
    <property type="protein sequence ID" value="CAF1658731.1"/>
    <property type="molecule type" value="Genomic_DNA"/>
</dbReference>